<dbReference type="SUPFAM" id="SSF142695">
    <property type="entry name" value="RibA-like"/>
    <property type="match status" value="1"/>
</dbReference>
<dbReference type="Gene3D" id="3.40.50.10990">
    <property type="entry name" value="GTP cyclohydrolase II"/>
    <property type="match status" value="1"/>
</dbReference>
<evidence type="ECO:0000256" key="3">
    <source>
        <dbReference type="ARBA" id="ARBA00022619"/>
    </source>
</evidence>
<keyword evidence="3" id="KW-0686">Riboflavin biosynthesis</keyword>
<accession>A0A9W6P1W7</accession>
<dbReference type="InterPro" id="IPR036144">
    <property type="entry name" value="RibA-like_sf"/>
</dbReference>
<dbReference type="InterPro" id="IPR032677">
    <property type="entry name" value="GTP_cyclohydro_II"/>
</dbReference>
<comment type="pathway">
    <text evidence="1">Cofactor biosynthesis; riboflavin biosynthesis.</text>
</comment>
<evidence type="ECO:0000259" key="5">
    <source>
        <dbReference type="Pfam" id="PF00925"/>
    </source>
</evidence>
<dbReference type="Proteomes" id="UP001143463">
    <property type="component" value="Unassembled WGS sequence"/>
</dbReference>
<comment type="similarity">
    <text evidence="2">In the N-terminal section; belongs to the DHBP synthase family.</text>
</comment>
<proteinExistence type="inferred from homology"/>
<comment type="caution">
    <text evidence="6">The sequence shown here is derived from an EMBL/GenBank/DDBJ whole genome shotgun (WGS) entry which is preliminary data.</text>
</comment>
<reference evidence="6" key="1">
    <citation type="journal article" date="2014" name="Int. J. Syst. Evol. Microbiol.">
        <title>Complete genome sequence of Corynebacterium casei LMG S-19264T (=DSM 44701T), isolated from a smear-ripened cheese.</title>
        <authorList>
            <consortium name="US DOE Joint Genome Institute (JGI-PGF)"/>
            <person name="Walter F."/>
            <person name="Albersmeier A."/>
            <person name="Kalinowski J."/>
            <person name="Ruckert C."/>
        </authorList>
    </citation>
    <scope>NUCLEOTIDE SEQUENCE</scope>
    <source>
        <strain evidence="6">VKM Ac-1069</strain>
    </source>
</reference>
<dbReference type="AlphaFoldDB" id="A0A9W6P1W7"/>
<dbReference type="GO" id="GO:0008686">
    <property type="term" value="F:3,4-dihydroxy-2-butanone-4-phosphate synthase activity"/>
    <property type="evidence" value="ECO:0007669"/>
    <property type="project" value="TreeGrafter"/>
</dbReference>
<dbReference type="GO" id="GO:0009231">
    <property type="term" value="P:riboflavin biosynthetic process"/>
    <property type="evidence" value="ECO:0007669"/>
    <property type="project" value="UniProtKB-KW"/>
</dbReference>
<name>A0A9W6P1W7_9PSEU</name>
<protein>
    <recommendedName>
        <fullName evidence="5">GTP cyclohydrolase II domain-containing protein</fullName>
    </recommendedName>
</protein>
<dbReference type="GO" id="GO:0046872">
    <property type="term" value="F:metal ion binding"/>
    <property type="evidence" value="ECO:0007669"/>
    <property type="project" value="UniProtKB-KW"/>
</dbReference>
<keyword evidence="4" id="KW-0479">Metal-binding</keyword>
<feature type="domain" description="GTP cyclohydrolase II" evidence="5">
    <location>
        <begin position="88"/>
        <end position="115"/>
    </location>
</feature>
<dbReference type="PANTHER" id="PTHR21327:SF18">
    <property type="entry name" value="3,4-DIHYDROXY-2-BUTANONE 4-PHOSPHATE SYNTHASE"/>
    <property type="match status" value="1"/>
</dbReference>
<evidence type="ECO:0000256" key="4">
    <source>
        <dbReference type="ARBA" id="ARBA00022723"/>
    </source>
</evidence>
<evidence type="ECO:0000313" key="6">
    <source>
        <dbReference type="EMBL" id="GLL16285.1"/>
    </source>
</evidence>
<dbReference type="SUPFAM" id="SSF55821">
    <property type="entry name" value="YrdC/RibB"/>
    <property type="match status" value="1"/>
</dbReference>
<dbReference type="GO" id="GO:0005829">
    <property type="term" value="C:cytosol"/>
    <property type="evidence" value="ECO:0007669"/>
    <property type="project" value="TreeGrafter"/>
</dbReference>
<organism evidence="6 7">
    <name type="scientific">Pseudonocardia halophobica</name>
    <dbReference type="NCBI Taxonomy" id="29401"/>
    <lineage>
        <taxon>Bacteria</taxon>
        <taxon>Bacillati</taxon>
        <taxon>Actinomycetota</taxon>
        <taxon>Actinomycetes</taxon>
        <taxon>Pseudonocardiales</taxon>
        <taxon>Pseudonocardiaceae</taxon>
        <taxon>Pseudonocardia</taxon>
    </lineage>
</organism>
<dbReference type="PANTHER" id="PTHR21327">
    <property type="entry name" value="GTP CYCLOHYDROLASE II-RELATED"/>
    <property type="match status" value="1"/>
</dbReference>
<sequence length="121" mass="12582">MTEAEVVAACRSVHREGWDPQVVRTTRELERAAQAVRSAVEARASGGPAVVADDHERENEGDLIAAGALTTADRNGRVGAGSSPDSEVRCDCGAQLEHALAAITREGCGAVVYLAVAGIDR</sequence>
<evidence type="ECO:0000313" key="7">
    <source>
        <dbReference type="Proteomes" id="UP001143463"/>
    </source>
</evidence>
<evidence type="ECO:0000256" key="1">
    <source>
        <dbReference type="ARBA" id="ARBA00005104"/>
    </source>
</evidence>
<evidence type="ECO:0000256" key="2">
    <source>
        <dbReference type="ARBA" id="ARBA00005520"/>
    </source>
</evidence>
<reference evidence="6" key="2">
    <citation type="submission" date="2023-01" db="EMBL/GenBank/DDBJ databases">
        <authorList>
            <person name="Sun Q."/>
            <person name="Evtushenko L."/>
        </authorList>
    </citation>
    <scope>NUCLEOTIDE SEQUENCE</scope>
    <source>
        <strain evidence="6">VKM Ac-1069</strain>
    </source>
</reference>
<dbReference type="Gene3D" id="3.90.870.10">
    <property type="entry name" value="DHBP synthase"/>
    <property type="match status" value="1"/>
</dbReference>
<keyword evidence="7" id="KW-1185">Reference proteome</keyword>
<dbReference type="Pfam" id="PF00925">
    <property type="entry name" value="GTP_cyclohydro2"/>
    <property type="match status" value="1"/>
</dbReference>
<gene>
    <name evidence="6" type="ORF">GCM10017577_74530</name>
</gene>
<dbReference type="EMBL" id="BSFQ01000110">
    <property type="protein sequence ID" value="GLL16285.1"/>
    <property type="molecule type" value="Genomic_DNA"/>
</dbReference>
<dbReference type="InterPro" id="IPR017945">
    <property type="entry name" value="DHBP_synth_RibB-like_a/b_dom"/>
</dbReference>